<dbReference type="Pfam" id="PF13589">
    <property type="entry name" value="HATPase_c_3"/>
    <property type="match status" value="1"/>
</dbReference>
<dbReference type="InterPro" id="IPR019805">
    <property type="entry name" value="Heat_shock_protein_90_CS"/>
</dbReference>
<dbReference type="InterPro" id="IPR036890">
    <property type="entry name" value="HATPase_C_sf"/>
</dbReference>
<dbReference type="InterPro" id="IPR037196">
    <property type="entry name" value="HSP90_C"/>
</dbReference>
<keyword evidence="6" id="KW-0346">Stress response</keyword>
<evidence type="ECO:0000256" key="8">
    <source>
        <dbReference type="SAM" id="MobiDB-lite"/>
    </source>
</evidence>
<dbReference type="NCBIfam" id="NF003555">
    <property type="entry name" value="PRK05218.1"/>
    <property type="match status" value="1"/>
</dbReference>
<dbReference type="GO" id="GO:0005737">
    <property type="term" value="C:cytoplasm"/>
    <property type="evidence" value="ECO:0007669"/>
    <property type="project" value="UniProtKB-SubCell"/>
</dbReference>
<dbReference type="GO" id="GO:0016887">
    <property type="term" value="F:ATP hydrolysis activity"/>
    <property type="evidence" value="ECO:0007669"/>
    <property type="project" value="InterPro"/>
</dbReference>
<evidence type="ECO:0000256" key="4">
    <source>
        <dbReference type="ARBA" id="ARBA00022741"/>
    </source>
</evidence>
<feature type="domain" description="Histidine kinase/HSP90-like ATPase" evidence="9">
    <location>
        <begin position="26"/>
        <end position="188"/>
    </location>
</feature>
<evidence type="ECO:0000256" key="3">
    <source>
        <dbReference type="ARBA" id="ARBA00022490"/>
    </source>
</evidence>
<dbReference type="SUPFAM" id="SSF54211">
    <property type="entry name" value="Ribosomal protein S5 domain 2-like"/>
    <property type="match status" value="1"/>
</dbReference>
<organism evidence="10">
    <name type="scientific">marine metagenome</name>
    <dbReference type="NCBI Taxonomy" id="408172"/>
    <lineage>
        <taxon>unclassified sequences</taxon>
        <taxon>metagenomes</taxon>
        <taxon>ecological metagenomes</taxon>
    </lineage>
</organism>
<evidence type="ECO:0000313" key="10">
    <source>
        <dbReference type="EMBL" id="SVA71323.1"/>
    </source>
</evidence>
<feature type="region of interest" description="Disordered" evidence="8">
    <location>
        <begin position="653"/>
        <end position="673"/>
    </location>
</feature>
<proteinExistence type="inferred from homology"/>
<name>A0A381Y4E5_9ZZZZ</name>
<dbReference type="InterPro" id="IPR001404">
    <property type="entry name" value="Hsp90_fam"/>
</dbReference>
<reference evidence="10" key="1">
    <citation type="submission" date="2018-05" db="EMBL/GenBank/DDBJ databases">
        <authorList>
            <person name="Lanie J.A."/>
            <person name="Ng W.-L."/>
            <person name="Kazmierczak K.M."/>
            <person name="Andrzejewski T.M."/>
            <person name="Davidsen T.M."/>
            <person name="Wayne K.J."/>
            <person name="Tettelin H."/>
            <person name="Glass J.I."/>
            <person name="Rusch D."/>
            <person name="Podicherti R."/>
            <person name="Tsui H.-C.T."/>
            <person name="Winkler M.E."/>
        </authorList>
    </citation>
    <scope>NUCLEOTIDE SEQUENCE</scope>
</reference>
<dbReference type="InterPro" id="IPR003594">
    <property type="entry name" value="HATPase_dom"/>
</dbReference>
<dbReference type="AlphaFoldDB" id="A0A381Y4E5"/>
<dbReference type="SUPFAM" id="SSF55874">
    <property type="entry name" value="ATPase domain of HSP90 chaperone/DNA topoisomerase II/histidine kinase"/>
    <property type="match status" value="1"/>
</dbReference>
<dbReference type="SMART" id="SM00387">
    <property type="entry name" value="HATPase_c"/>
    <property type="match status" value="1"/>
</dbReference>
<dbReference type="EMBL" id="UINC01017260">
    <property type="protein sequence ID" value="SVA71323.1"/>
    <property type="molecule type" value="Genomic_DNA"/>
</dbReference>
<keyword evidence="4" id="KW-0547">Nucleotide-binding</keyword>
<dbReference type="Gene3D" id="3.40.50.11260">
    <property type="match status" value="1"/>
</dbReference>
<dbReference type="Gene3D" id="3.30.565.10">
    <property type="entry name" value="Histidine kinase-like ATPase, C-terminal domain"/>
    <property type="match status" value="1"/>
</dbReference>
<keyword evidence="5" id="KW-0067">ATP-binding</keyword>
<comment type="subcellular location">
    <subcellularLocation>
        <location evidence="1">Cytoplasm</location>
    </subcellularLocation>
</comment>
<dbReference type="PROSITE" id="PS00298">
    <property type="entry name" value="HSP90"/>
    <property type="match status" value="1"/>
</dbReference>
<dbReference type="HAMAP" id="MF_00505">
    <property type="entry name" value="HSP90"/>
    <property type="match status" value="1"/>
</dbReference>
<dbReference type="InterPro" id="IPR020575">
    <property type="entry name" value="Hsp90_N"/>
</dbReference>
<dbReference type="CDD" id="cd16927">
    <property type="entry name" value="HATPase_Hsp90-like"/>
    <property type="match status" value="1"/>
</dbReference>
<protein>
    <recommendedName>
        <fullName evidence="9">Histidine kinase/HSP90-like ATPase domain-containing protein</fullName>
    </recommendedName>
</protein>
<evidence type="ECO:0000256" key="2">
    <source>
        <dbReference type="ARBA" id="ARBA00008239"/>
    </source>
</evidence>
<evidence type="ECO:0000256" key="7">
    <source>
        <dbReference type="ARBA" id="ARBA00023186"/>
    </source>
</evidence>
<dbReference type="FunFam" id="3.30.565.10:FF:000009">
    <property type="entry name" value="Molecular chaperone HtpG"/>
    <property type="match status" value="1"/>
</dbReference>
<evidence type="ECO:0000256" key="1">
    <source>
        <dbReference type="ARBA" id="ARBA00004496"/>
    </source>
</evidence>
<dbReference type="GO" id="GO:0140662">
    <property type="term" value="F:ATP-dependent protein folding chaperone"/>
    <property type="evidence" value="ECO:0007669"/>
    <property type="project" value="InterPro"/>
</dbReference>
<sequence>MSTEQHTFTAEVQELLNLMVHSLYSQKDIFLRELISNSSDALDRLRVEGLSDAGLLSGVELEIRLEVDPTARTLSISDTGIGMSREEVVRDIGTIARSGSRDFLNALKEKQHAKNGDSAAASADLIGQFGVGFYSTFMVADRVTLTTRRAGSSTGVLWESTGDGTYSITEADRAHPGTTVVLHLKATDEEDGLRDYTDTSVLQEIVKKHSDFVAHPIRMQIERQEPVVDNAGQPVKGVLPKTVTTDETLNSMKAIWTRSRSEVTDDEYNEFYRHIAHDWQEPIAAIPAAMEGTFNARILLFIPAKAPFDLYHRERISKGVQLYVKRVHIMDDWKALLPEWLRFLKGVIDCEDLSLNVSREILQHDRQVKAIRIFAIKKTLDAIDRLRKDKPDAMRTLWQEFGAVLKEGLAANGEFRDRLLDLLFASTTQGDKPTSLADYRARMASDQKHIYYLVGSSLDAVRHSPHLETFTRKGIEILFFTDPVDEFWLSGELTYKDKTFLSISKGEVDLGPEQETDKGTTEEKNGSALDGLLQTLRSHLQDDVKDVRLSGRLTDSPACLVGDKDDLTPQLEQMMRQLGQNPPKTKRILEINGDHPFIVSLGSIHANDANAPELKTYAQLLHGQAILAEGGTLPDPGGYSHVVMEVANRAISDISTPATPDATEAESTDSDPS</sequence>
<dbReference type="GO" id="GO:0005524">
    <property type="term" value="F:ATP binding"/>
    <property type="evidence" value="ECO:0007669"/>
    <property type="project" value="UniProtKB-KW"/>
</dbReference>
<dbReference type="PIRSF" id="PIRSF002583">
    <property type="entry name" value="Hsp90"/>
    <property type="match status" value="1"/>
</dbReference>
<dbReference type="Pfam" id="PF00183">
    <property type="entry name" value="HSP90"/>
    <property type="match status" value="1"/>
</dbReference>
<dbReference type="SUPFAM" id="SSF110942">
    <property type="entry name" value="HSP90 C-terminal domain"/>
    <property type="match status" value="1"/>
</dbReference>
<evidence type="ECO:0000256" key="5">
    <source>
        <dbReference type="ARBA" id="ARBA00022840"/>
    </source>
</evidence>
<accession>A0A381Y4E5</accession>
<evidence type="ECO:0000256" key="6">
    <source>
        <dbReference type="ARBA" id="ARBA00023016"/>
    </source>
</evidence>
<evidence type="ECO:0000259" key="9">
    <source>
        <dbReference type="SMART" id="SM00387"/>
    </source>
</evidence>
<dbReference type="Gene3D" id="1.20.120.790">
    <property type="entry name" value="Heat shock protein 90, C-terminal domain"/>
    <property type="match status" value="1"/>
</dbReference>
<dbReference type="InterPro" id="IPR020568">
    <property type="entry name" value="Ribosomal_Su5_D2-typ_SF"/>
</dbReference>
<gene>
    <name evidence="10" type="ORF">METZ01_LOCUS124177</name>
</gene>
<dbReference type="Gene3D" id="3.30.230.80">
    <property type="match status" value="1"/>
</dbReference>
<keyword evidence="7" id="KW-0143">Chaperone</keyword>
<dbReference type="GO" id="GO:0051082">
    <property type="term" value="F:unfolded protein binding"/>
    <property type="evidence" value="ECO:0007669"/>
    <property type="project" value="InterPro"/>
</dbReference>
<dbReference type="PANTHER" id="PTHR11528">
    <property type="entry name" value="HEAT SHOCK PROTEIN 90 FAMILY MEMBER"/>
    <property type="match status" value="1"/>
</dbReference>
<keyword evidence="3" id="KW-0963">Cytoplasm</keyword>
<dbReference type="PRINTS" id="PR00775">
    <property type="entry name" value="HEATSHOCK90"/>
</dbReference>
<feature type="compositionally biased region" description="Acidic residues" evidence="8">
    <location>
        <begin position="663"/>
        <end position="673"/>
    </location>
</feature>
<comment type="similarity">
    <text evidence="2">Belongs to the heat shock protein 90 family.</text>
</comment>